<dbReference type="OrthoDB" id="194358at2759"/>
<feature type="domain" description="Protein kinase" evidence="2">
    <location>
        <begin position="1"/>
        <end position="332"/>
    </location>
</feature>
<evidence type="ECO:0000259" key="2">
    <source>
        <dbReference type="PROSITE" id="PS50011"/>
    </source>
</evidence>
<dbReference type="SMART" id="SM00220">
    <property type="entry name" value="S_TKc"/>
    <property type="match status" value="1"/>
</dbReference>
<dbReference type="Pfam" id="PF00069">
    <property type="entry name" value="Pkinase"/>
    <property type="match status" value="1"/>
</dbReference>
<dbReference type="Proteomes" id="UP000054324">
    <property type="component" value="Unassembled WGS sequence"/>
</dbReference>
<protein>
    <recommendedName>
        <fullName evidence="2">Protein kinase domain-containing protein</fullName>
    </recommendedName>
</protein>
<feature type="compositionally biased region" description="Low complexity" evidence="1">
    <location>
        <begin position="720"/>
        <end position="729"/>
    </location>
</feature>
<dbReference type="GeneID" id="20326726"/>
<name>A0A075ACT8_OPIVI</name>
<dbReference type="GO" id="GO:0045171">
    <property type="term" value="C:intercellular bridge"/>
    <property type="evidence" value="ECO:0007669"/>
    <property type="project" value="TreeGrafter"/>
</dbReference>
<feature type="non-terminal residue" evidence="3">
    <location>
        <position position="1336"/>
    </location>
</feature>
<dbReference type="GO" id="GO:0004672">
    <property type="term" value="F:protein kinase activity"/>
    <property type="evidence" value="ECO:0007669"/>
    <property type="project" value="InterPro"/>
</dbReference>
<dbReference type="GO" id="GO:0051306">
    <property type="term" value="P:mitotic sister chromatid separation"/>
    <property type="evidence" value="ECO:0007669"/>
    <property type="project" value="InterPro"/>
</dbReference>
<evidence type="ECO:0000256" key="1">
    <source>
        <dbReference type="SAM" id="MobiDB-lite"/>
    </source>
</evidence>
<feature type="region of interest" description="Disordered" evidence="1">
    <location>
        <begin position="700"/>
        <end position="729"/>
    </location>
</feature>
<dbReference type="GO" id="GO:0007094">
    <property type="term" value="P:mitotic spindle assembly checkpoint signaling"/>
    <property type="evidence" value="ECO:0007669"/>
    <property type="project" value="InterPro"/>
</dbReference>
<dbReference type="InterPro" id="IPR000719">
    <property type="entry name" value="Prot_kinase_dom"/>
</dbReference>
<dbReference type="CTD" id="20326726"/>
<organism evidence="3 4">
    <name type="scientific">Opisthorchis viverrini</name>
    <name type="common">Southeast Asian liver fluke</name>
    <dbReference type="NCBI Taxonomy" id="6198"/>
    <lineage>
        <taxon>Eukaryota</taxon>
        <taxon>Metazoa</taxon>
        <taxon>Spiralia</taxon>
        <taxon>Lophotrochozoa</taxon>
        <taxon>Platyhelminthes</taxon>
        <taxon>Trematoda</taxon>
        <taxon>Digenea</taxon>
        <taxon>Opisthorchiida</taxon>
        <taxon>Opisthorchiata</taxon>
        <taxon>Opisthorchiidae</taxon>
        <taxon>Opisthorchis</taxon>
    </lineage>
</organism>
<dbReference type="PROSITE" id="PS50011">
    <property type="entry name" value="PROTEIN_KINASE_DOM"/>
    <property type="match status" value="1"/>
</dbReference>
<dbReference type="GO" id="GO:0000776">
    <property type="term" value="C:kinetochore"/>
    <property type="evidence" value="ECO:0007669"/>
    <property type="project" value="TreeGrafter"/>
</dbReference>
<dbReference type="PANTHER" id="PTHR23060">
    <property type="entry name" value="TESTIS EXPRESSED GENE 14"/>
    <property type="match status" value="1"/>
</dbReference>
<feature type="non-terminal residue" evidence="3">
    <location>
        <position position="1"/>
    </location>
</feature>
<proteinExistence type="predicted"/>
<feature type="compositionally biased region" description="Polar residues" evidence="1">
    <location>
        <begin position="182"/>
        <end position="199"/>
    </location>
</feature>
<feature type="region of interest" description="Disordered" evidence="1">
    <location>
        <begin position="178"/>
        <end position="204"/>
    </location>
</feature>
<dbReference type="GO" id="GO:0005524">
    <property type="term" value="F:ATP binding"/>
    <property type="evidence" value="ECO:0007669"/>
    <property type="project" value="InterPro"/>
</dbReference>
<dbReference type="InterPro" id="IPR039339">
    <property type="entry name" value="Tex14"/>
</dbReference>
<dbReference type="GO" id="GO:0007140">
    <property type="term" value="P:male meiotic nuclear division"/>
    <property type="evidence" value="ECO:0007669"/>
    <property type="project" value="InterPro"/>
</dbReference>
<accession>A0A075ACT8</accession>
<dbReference type="PANTHER" id="PTHR23060:SF3">
    <property type="entry name" value="TESTIS EXPRESSED 14, INTERCELLULAR BRIDGE FORMING FACTOR"/>
    <property type="match status" value="1"/>
</dbReference>
<sequence>CKEALRDIPTKNVFLNILWCFSKRWRGTCVNIRRVTKHHGLREQLEARLRTVFDNSIVRELKVISRLQHPHILNLLAVMLLDPVTSLELVDPTQLALVYERPSLGSLHYWTQVKLEDVPVLSAFTICRQVAEALMFLHSFGIVHCNVTPYAIHLFSLDSAKLGNFEYAVEPSELTTSDRLEPLSTSLGPSSSHMSGTASPTPPTKTDECTPYFMLYECALHLPASHLANWLPPELFPINASQLDKSQGSTCLRGPVTMKRPCFASDVYSLAKVLESLIPHLAHGSPDVSLEYAGYVAPITNVRMVLAAALQPRPEERLPLKQFHRLLIHLFWTEYDQMKSPKPQVNATTIPCPLRLCDHHTPGHRGVEQISSTLTTPLASTGMGTLQTEKETESCSSGARWSKCLEYEFTDRKVCGSNPTSASRLPLCGLGQPGSIPTLVQPPGGMVARHRKGATAERFYGHVVLVMRKNMKLHFQYPSPKATGGMKEQGSLELKCSRQITFRRRRRFQVELTEHPEQGSPGSDTSMLPSENVPAAYLMSHPSPGSPWKCGTLLSSDTSPSSGFYKTAKTFTVKSSSTSEPEWSSVSDRLPPNPTTKCKTLGFSELSLFLHSFASSSTSEPEWSSVSDRLPPVRPEITITTQEPIVNPHCSSGKQSDEPLVKKSLEKQNSTKLTRFYPFVNEWLRRRKFGSPKSENLITDPSFTTCSSDKTPLPVQGQRSSPSPKLPLMSLLKPPQTVFRRSKSAKLTRTDYLELAAVPLVPEGVEVPPNLVPWRSPSVCHQSLGKLSRSNTMPCRKVWHLSPSTPVVTSIVPQSELHHSPLKTVEVRDKRDVTPVKPASHQTHLTPVAVDYSEVTGKPDLIRSSSRLSRRSRRYTDRCALPMNSSVDAPEFGEETLENLHRNHSCSSLMMLKSVSTQTEQELLKQMSALPSVPEPTKAELSTTVTPTHFRVTNDPLPAEGMNLNLLQNLRADSAYMRERFFSSVSSTRTQPVQLNRVKQLVEMFEHHLSLKQPNARKPDAPLGTYTPRLHTEKVNESLSKVKASRCVADVACCPGRVKINKHPEVLSVKPLSNSPANARHTHLTADNLPPTTTCDLESSPRYYQSRIQRRLCSQPFPLHQYPTHIADIRPFGSWPRLNFPLPALSKGITNDHKSVNPEKLWENNLSVNQPQSQSRVTSPTTSSCVLSEKSVKAQCVPTQEFCYHSKTKPDNSYANGFELPPLPQPTHLDFGEGSPTSGSLNSLPPPPSRSSLVEVEPFTTPQPICTNGEGEYVNFLTIPLTGYAIRSEQSSWILSPRAHFSSTAHGMNQGWRKLGHFGNTYGPSGNVHRGEYRSA</sequence>
<dbReference type="InterPro" id="IPR011009">
    <property type="entry name" value="Kinase-like_dom_sf"/>
</dbReference>
<dbReference type="STRING" id="6198.A0A075ACT8"/>
<dbReference type="SUPFAM" id="SSF56112">
    <property type="entry name" value="Protein kinase-like (PK-like)"/>
    <property type="match status" value="1"/>
</dbReference>
<dbReference type="KEGG" id="ovi:T265_12558"/>
<dbReference type="GO" id="GO:0043063">
    <property type="term" value="P:intercellular bridge organization"/>
    <property type="evidence" value="ECO:0007669"/>
    <property type="project" value="InterPro"/>
</dbReference>
<evidence type="ECO:0000313" key="3">
    <source>
        <dbReference type="EMBL" id="KER33815.1"/>
    </source>
</evidence>
<evidence type="ECO:0000313" key="4">
    <source>
        <dbReference type="Proteomes" id="UP000054324"/>
    </source>
</evidence>
<reference evidence="3 4" key="1">
    <citation type="submission" date="2013-11" db="EMBL/GenBank/DDBJ databases">
        <title>Opisthorchis viverrini - life in the bile duct.</title>
        <authorList>
            <person name="Young N.D."/>
            <person name="Nagarajan N."/>
            <person name="Lin S.J."/>
            <person name="Korhonen P.K."/>
            <person name="Jex A.R."/>
            <person name="Hall R.S."/>
            <person name="Safavi-Hemami H."/>
            <person name="Kaewkong W."/>
            <person name="Bertrand D."/>
            <person name="Gao S."/>
            <person name="Seet Q."/>
            <person name="Wongkham S."/>
            <person name="Teh B.T."/>
            <person name="Wongkham C."/>
            <person name="Intapan P.M."/>
            <person name="Maleewong W."/>
            <person name="Yang X."/>
            <person name="Hu M."/>
            <person name="Wang Z."/>
            <person name="Hofmann A."/>
            <person name="Sternberg P.W."/>
            <person name="Tan P."/>
            <person name="Wang J."/>
            <person name="Gasser R.B."/>
        </authorList>
    </citation>
    <scope>NUCLEOTIDE SEQUENCE [LARGE SCALE GENOMIC DNA]</scope>
</reference>
<feature type="region of interest" description="Disordered" evidence="1">
    <location>
        <begin position="1215"/>
        <end position="1254"/>
    </location>
</feature>
<dbReference type="GO" id="GO:0008608">
    <property type="term" value="P:attachment of spindle microtubules to kinetochore"/>
    <property type="evidence" value="ECO:0007669"/>
    <property type="project" value="InterPro"/>
</dbReference>
<dbReference type="RefSeq" id="XP_009162546.1">
    <property type="nucleotide sequence ID" value="XM_009164282.1"/>
</dbReference>
<dbReference type="GO" id="GO:0030496">
    <property type="term" value="C:midbody"/>
    <property type="evidence" value="ECO:0007669"/>
    <property type="project" value="TreeGrafter"/>
</dbReference>
<dbReference type="Gene3D" id="1.10.510.10">
    <property type="entry name" value="Transferase(Phosphotransferase) domain 1"/>
    <property type="match status" value="1"/>
</dbReference>
<feature type="compositionally biased region" description="Polar residues" evidence="1">
    <location>
        <begin position="700"/>
        <end position="710"/>
    </location>
</feature>
<keyword evidence="4" id="KW-1185">Reference proteome</keyword>
<dbReference type="EMBL" id="KL596622">
    <property type="protein sequence ID" value="KER33815.1"/>
    <property type="molecule type" value="Genomic_DNA"/>
</dbReference>
<gene>
    <name evidence="3" type="ORF">T265_12558</name>
</gene>